<dbReference type="GO" id="GO:0016579">
    <property type="term" value="P:protein deubiquitination"/>
    <property type="evidence" value="ECO:0007669"/>
    <property type="project" value="TreeGrafter"/>
</dbReference>
<dbReference type="Proteomes" id="UP000037460">
    <property type="component" value="Unassembled WGS sequence"/>
</dbReference>
<feature type="non-terminal residue" evidence="3">
    <location>
        <position position="563"/>
    </location>
</feature>
<dbReference type="SUPFAM" id="SSF54001">
    <property type="entry name" value="Cysteine proteinases"/>
    <property type="match status" value="1"/>
</dbReference>
<accession>A0A0M0LQN1</accession>
<dbReference type="OrthoDB" id="415023at2759"/>
<dbReference type="Pfam" id="PF00658">
    <property type="entry name" value="MLLE"/>
    <property type="match status" value="1"/>
</dbReference>
<dbReference type="InterPro" id="IPR003323">
    <property type="entry name" value="OTU_dom"/>
</dbReference>
<dbReference type="EMBL" id="JWZX01000288">
    <property type="protein sequence ID" value="KOO53306.1"/>
    <property type="molecule type" value="Genomic_DNA"/>
</dbReference>
<feature type="non-terminal residue" evidence="3">
    <location>
        <position position="1"/>
    </location>
</feature>
<evidence type="ECO:0000256" key="1">
    <source>
        <dbReference type="SAM" id="MobiDB-lite"/>
    </source>
</evidence>
<feature type="domain" description="OTU" evidence="2">
    <location>
        <begin position="61"/>
        <end position="198"/>
    </location>
</feature>
<dbReference type="InterPro" id="IPR036053">
    <property type="entry name" value="PABP-dom"/>
</dbReference>
<sequence length="563" mass="61719">PKQAAIATKPHDAKLRNAKLSNVTERNTPATIVSIDAAKPWHALWTADNTTATRIADVFSGTVVKMPRDGTCLLHSLLNSLKLGDAKEMREQVTTWLRANPNHPFAGTTLADLAFGETGEQWQEYCNRMQHEHVWAGIPELVASAHVYRACIRVFANAGPGRFHLWAVLGEMPTVLNASIPPIDVVYGSNHYDSLVGTRLLKPWEHEAKQTDKLATPAPHKPEKTVVPAAPKEPATPAQRELEKTAASATPKEPETTANELVHAELDSAKEATVLERLEQQRRSTPLDLQALLAHPDPLPMLGELLYQLIECHNVELPGKITGMLLEGLSLDELHSLLASLPPGDAAAALASWISAARQTLLEAAEAITDEHHTELATAALCKPEAHGVSTAPKEPVVPAPDKPERARDRCQKLKAREELAARESKAREELATREELAKSEARRAREQHETWKKRDESRASDQACQLAETLLKDLPRPETVDWSPTFKVGDTNRARVTDERATHVLLLFAAVDTPMPPPLGIALCASILRSTPHAPYLRGAAPRVFGKATPKAKTKEEKDSEQ</sequence>
<dbReference type="Gene3D" id="1.10.1900.10">
    <property type="entry name" value="c-terminal domain of poly(a) binding protein"/>
    <property type="match status" value="1"/>
</dbReference>
<name>A0A0M0LQN1_9EUKA</name>
<dbReference type="SUPFAM" id="SSF63570">
    <property type="entry name" value="PABC (PABP) domain"/>
    <property type="match status" value="1"/>
</dbReference>
<evidence type="ECO:0000313" key="4">
    <source>
        <dbReference type="Proteomes" id="UP000037460"/>
    </source>
</evidence>
<organism evidence="3 4">
    <name type="scientific">Chrysochromulina tobinii</name>
    <dbReference type="NCBI Taxonomy" id="1460289"/>
    <lineage>
        <taxon>Eukaryota</taxon>
        <taxon>Haptista</taxon>
        <taxon>Haptophyta</taxon>
        <taxon>Prymnesiophyceae</taxon>
        <taxon>Prymnesiales</taxon>
        <taxon>Chrysochromulinaceae</taxon>
        <taxon>Chrysochromulina</taxon>
    </lineage>
</organism>
<reference evidence="4" key="1">
    <citation type="journal article" date="2015" name="PLoS Genet.">
        <title>Genome Sequence and Transcriptome Analyses of Chrysochromulina tobin: Metabolic Tools for Enhanced Algal Fitness in the Prominent Order Prymnesiales (Haptophyceae).</title>
        <authorList>
            <person name="Hovde B.T."/>
            <person name="Deodato C.R."/>
            <person name="Hunsperger H.M."/>
            <person name="Ryken S.A."/>
            <person name="Yost W."/>
            <person name="Jha R.K."/>
            <person name="Patterson J."/>
            <person name="Monnat R.J. Jr."/>
            <person name="Barlow S.B."/>
            <person name="Starkenburg S.R."/>
            <person name="Cattolico R.A."/>
        </authorList>
    </citation>
    <scope>NUCLEOTIDE SEQUENCE</scope>
    <source>
        <strain evidence="4">CCMP291</strain>
    </source>
</reference>
<dbReference type="GO" id="GO:0004843">
    <property type="term" value="F:cysteine-type deubiquitinase activity"/>
    <property type="evidence" value="ECO:0007669"/>
    <property type="project" value="TreeGrafter"/>
</dbReference>
<evidence type="ECO:0000259" key="2">
    <source>
        <dbReference type="PROSITE" id="PS50802"/>
    </source>
</evidence>
<proteinExistence type="predicted"/>
<dbReference type="InterPro" id="IPR002004">
    <property type="entry name" value="PABP_HYD_C"/>
</dbReference>
<comment type="caution">
    <text evidence="3">The sequence shown here is derived from an EMBL/GenBank/DDBJ whole genome shotgun (WGS) entry which is preliminary data.</text>
</comment>
<dbReference type="Pfam" id="PF02338">
    <property type="entry name" value="OTU"/>
    <property type="match status" value="1"/>
</dbReference>
<dbReference type="InterPro" id="IPR038765">
    <property type="entry name" value="Papain-like_cys_pep_sf"/>
</dbReference>
<evidence type="ECO:0000313" key="3">
    <source>
        <dbReference type="EMBL" id="KOO53306.1"/>
    </source>
</evidence>
<feature type="region of interest" description="Disordered" evidence="1">
    <location>
        <begin position="387"/>
        <end position="459"/>
    </location>
</feature>
<dbReference type="AlphaFoldDB" id="A0A0M0LQN1"/>
<protein>
    <recommendedName>
        <fullName evidence="2">OTU domain-containing protein</fullName>
    </recommendedName>
</protein>
<dbReference type="GO" id="GO:0003723">
    <property type="term" value="F:RNA binding"/>
    <property type="evidence" value="ECO:0007669"/>
    <property type="project" value="InterPro"/>
</dbReference>
<dbReference type="InterPro" id="IPR050704">
    <property type="entry name" value="Peptidase_C85-like"/>
</dbReference>
<dbReference type="SMART" id="SM00517">
    <property type="entry name" value="PolyA"/>
    <property type="match status" value="1"/>
</dbReference>
<dbReference type="Gene3D" id="3.90.70.80">
    <property type="match status" value="1"/>
</dbReference>
<gene>
    <name evidence="3" type="ORF">Ctob_016588</name>
</gene>
<dbReference type="PROSITE" id="PS50802">
    <property type="entry name" value="OTU"/>
    <property type="match status" value="1"/>
</dbReference>
<keyword evidence="4" id="KW-1185">Reference proteome</keyword>
<feature type="region of interest" description="Disordered" evidence="1">
    <location>
        <begin position="211"/>
        <end position="256"/>
    </location>
</feature>
<dbReference type="PANTHER" id="PTHR12419">
    <property type="entry name" value="OTU DOMAIN CONTAINING PROTEIN"/>
    <property type="match status" value="1"/>
</dbReference>
<feature type="compositionally biased region" description="Basic and acidic residues" evidence="1">
    <location>
        <begin position="402"/>
        <end position="459"/>
    </location>
</feature>
<dbReference type="CDD" id="cd22744">
    <property type="entry name" value="OTU"/>
    <property type="match status" value="1"/>
</dbReference>